<evidence type="ECO:0000313" key="1">
    <source>
        <dbReference type="EMBL" id="OAD73700.1"/>
    </source>
</evidence>
<protein>
    <recommendedName>
        <fullName evidence="3">Guanylyl cyclase</fullName>
    </recommendedName>
</protein>
<dbReference type="Gene3D" id="3.90.70.10">
    <property type="entry name" value="Cysteine proteinases"/>
    <property type="match status" value="1"/>
</dbReference>
<accession>A0A163DVL4</accession>
<dbReference type="VEuPathDB" id="FungiDB:PHYBLDRAFT_181320"/>
<dbReference type="PANTHER" id="PTHR31400:SF1">
    <property type="entry name" value="PROTEIN GUCD1"/>
    <property type="match status" value="1"/>
</dbReference>
<proteinExistence type="predicted"/>
<dbReference type="InParanoid" id="A0A163DVL4"/>
<evidence type="ECO:0008006" key="3">
    <source>
        <dbReference type="Google" id="ProtNLM"/>
    </source>
</evidence>
<dbReference type="EMBL" id="KV440980">
    <property type="protein sequence ID" value="OAD73700.1"/>
    <property type="molecule type" value="Genomic_DNA"/>
</dbReference>
<name>A0A163DVL4_PHYB8</name>
<evidence type="ECO:0000313" key="2">
    <source>
        <dbReference type="Proteomes" id="UP000077315"/>
    </source>
</evidence>
<dbReference type="AlphaFoldDB" id="A0A163DVL4"/>
<organism evidence="1 2">
    <name type="scientific">Phycomyces blakesleeanus (strain ATCC 8743b / DSM 1359 / FGSC 10004 / NBRC 33097 / NRRL 1555)</name>
    <dbReference type="NCBI Taxonomy" id="763407"/>
    <lineage>
        <taxon>Eukaryota</taxon>
        <taxon>Fungi</taxon>
        <taxon>Fungi incertae sedis</taxon>
        <taxon>Mucoromycota</taxon>
        <taxon>Mucoromycotina</taxon>
        <taxon>Mucoromycetes</taxon>
        <taxon>Mucorales</taxon>
        <taxon>Phycomycetaceae</taxon>
        <taxon>Phycomyces</taxon>
    </lineage>
</organism>
<dbReference type="Pfam" id="PF09778">
    <property type="entry name" value="Guanylate_cyc_2"/>
    <property type="match status" value="1"/>
</dbReference>
<dbReference type="OrthoDB" id="206796at2759"/>
<reference evidence="2" key="1">
    <citation type="submission" date="2015-06" db="EMBL/GenBank/DDBJ databases">
        <title>Expansion of signal transduction pathways in fungi by whole-genome duplication.</title>
        <authorList>
            <consortium name="DOE Joint Genome Institute"/>
            <person name="Corrochano L.M."/>
            <person name="Kuo A."/>
            <person name="Marcet-Houben M."/>
            <person name="Polaino S."/>
            <person name="Salamov A."/>
            <person name="Villalobos J.M."/>
            <person name="Alvarez M.I."/>
            <person name="Avalos J."/>
            <person name="Benito E.P."/>
            <person name="Benoit I."/>
            <person name="Burger G."/>
            <person name="Camino L.P."/>
            <person name="Canovas D."/>
            <person name="Cerda-Olmedo E."/>
            <person name="Cheng J.-F."/>
            <person name="Dominguez A."/>
            <person name="Elias M."/>
            <person name="Eslava A.P."/>
            <person name="Glaser F."/>
            <person name="Grimwood J."/>
            <person name="Gutierrez G."/>
            <person name="Heitman J."/>
            <person name="Henrissat B."/>
            <person name="Iturriaga E.A."/>
            <person name="Lang B.F."/>
            <person name="Lavin J.L."/>
            <person name="Lee S."/>
            <person name="Li W."/>
            <person name="Lindquist E."/>
            <person name="Lopez-Garcia S."/>
            <person name="Luque E.M."/>
            <person name="Marcos A.T."/>
            <person name="Martin J."/>
            <person name="McCluskey K."/>
            <person name="Medina H.R."/>
            <person name="Miralles-Duran A."/>
            <person name="Miyazaki A."/>
            <person name="Munoz-Torres E."/>
            <person name="Oguiza J.A."/>
            <person name="Ohm R."/>
            <person name="Olmedo M."/>
            <person name="Orejas M."/>
            <person name="Ortiz-Castellanos L."/>
            <person name="Pisabarro A.G."/>
            <person name="Rodriguez-Romero J."/>
            <person name="Ruiz-Herrera J."/>
            <person name="Ruiz-Vazquez R."/>
            <person name="Sanz C."/>
            <person name="Schackwitz W."/>
            <person name="Schmutz J."/>
            <person name="Shahriari M."/>
            <person name="Shelest E."/>
            <person name="Silva-Franco F."/>
            <person name="Soanes D."/>
            <person name="Syed K."/>
            <person name="Tagua V.G."/>
            <person name="Talbot N.J."/>
            <person name="Thon M."/>
            <person name="De vries R.P."/>
            <person name="Wiebenga A."/>
            <person name="Yadav J.S."/>
            <person name="Braun E.L."/>
            <person name="Baker S."/>
            <person name="Garre V."/>
            <person name="Horwitz B."/>
            <person name="Torres-Martinez S."/>
            <person name="Idnurm A."/>
            <person name="Herrera-Estrella A."/>
            <person name="Gabaldon T."/>
            <person name="Grigoriev I.V."/>
        </authorList>
    </citation>
    <scope>NUCLEOTIDE SEQUENCE [LARGE SCALE GENOMIC DNA]</scope>
    <source>
        <strain evidence="2">NRRL 1555(-)</strain>
    </source>
</reference>
<keyword evidence="2" id="KW-1185">Reference proteome</keyword>
<dbReference type="GeneID" id="28999358"/>
<dbReference type="InterPro" id="IPR018616">
    <property type="entry name" value="GUCD1"/>
</dbReference>
<dbReference type="Proteomes" id="UP000077315">
    <property type="component" value="Unassembled WGS sequence"/>
</dbReference>
<sequence>MGLRGKSVAVVESGSDQPKNYEHFANHRVAHIIQACYNHENNSNWDCGIACIAMVLQGLGIRCSLRSLAEQCAVESVWTIDLAVLLRNNYEGDFTYYTSYFGSRREHQENKFYQDDFDEDERRVNKLFGSAKSKSIHVVRMMLPMDDFKRFLYCQRFVIVVLVNARLLKCQKCREQRNCVVTVCGQFDFFFEKMKGYDYIGHFICLIGYDPTENLFIYRDPAVVYSYCTISAEDLDNARKASGTDHDCIVIQI</sequence>
<dbReference type="RefSeq" id="XP_018291740.1">
    <property type="nucleotide sequence ID" value="XM_018438452.1"/>
</dbReference>
<dbReference type="PANTHER" id="PTHR31400">
    <property type="entry name" value="GUANYLYL CYCLASE DOMAIN CONTAINING PROTEIN 1 GUCD1"/>
    <property type="match status" value="1"/>
</dbReference>
<gene>
    <name evidence="1" type="ORF">PHYBLDRAFT_181320</name>
</gene>